<keyword evidence="4" id="KW-0325">Glycoprotein</keyword>
<name>A0ABR1B5Q7_POLSC</name>
<comment type="caution">
    <text evidence="6">Lacks conserved residue(s) required for the propagation of feature annotation.</text>
</comment>
<dbReference type="Gene3D" id="2.60.120.260">
    <property type="entry name" value="Galactose-binding domain-like"/>
    <property type="match status" value="1"/>
</dbReference>
<feature type="domain" description="Laminin EGF-like" evidence="8">
    <location>
        <begin position="442"/>
        <end position="498"/>
    </location>
</feature>
<dbReference type="Pfam" id="PF24973">
    <property type="entry name" value="EGF_LMN_ATRN"/>
    <property type="match status" value="1"/>
</dbReference>
<dbReference type="PROSITE" id="PS51117">
    <property type="entry name" value="LAMININ_NTER"/>
    <property type="match status" value="1"/>
</dbReference>
<keyword evidence="5 6" id="KW-0424">Laminin EGF-like domain</keyword>
<dbReference type="InterPro" id="IPR008211">
    <property type="entry name" value="Laminin_N"/>
</dbReference>
<dbReference type="SMART" id="SM00136">
    <property type="entry name" value="LamNT"/>
    <property type="match status" value="1"/>
</dbReference>
<evidence type="ECO:0000256" key="6">
    <source>
        <dbReference type="PROSITE-ProRule" id="PRU00460"/>
    </source>
</evidence>
<gene>
    <name evidence="10" type="ORF">RUM44_004841</name>
</gene>
<dbReference type="Proteomes" id="UP001359485">
    <property type="component" value="Unassembled WGS sequence"/>
</dbReference>
<dbReference type="PANTHER" id="PTHR10574:SF365">
    <property type="entry name" value="NETRIN-A-RELATED"/>
    <property type="match status" value="1"/>
</dbReference>
<dbReference type="SMART" id="SM00180">
    <property type="entry name" value="EGF_Lam"/>
    <property type="match status" value="1"/>
</dbReference>
<dbReference type="PROSITE" id="PS00022">
    <property type="entry name" value="EGF_1"/>
    <property type="match status" value="1"/>
</dbReference>
<feature type="disulfide bond" evidence="6">
    <location>
        <begin position="464"/>
        <end position="473"/>
    </location>
</feature>
<dbReference type="InterPro" id="IPR002049">
    <property type="entry name" value="LE_dom"/>
</dbReference>
<dbReference type="PROSITE" id="PS01248">
    <property type="entry name" value="EGF_LAM_1"/>
    <property type="match status" value="1"/>
</dbReference>
<proteinExistence type="predicted"/>
<dbReference type="EMBL" id="JAWJWF010000004">
    <property type="protein sequence ID" value="KAK6634233.1"/>
    <property type="molecule type" value="Genomic_DNA"/>
</dbReference>
<evidence type="ECO:0000313" key="10">
    <source>
        <dbReference type="EMBL" id="KAK6634233.1"/>
    </source>
</evidence>
<reference evidence="10 11" key="1">
    <citation type="submission" date="2023-09" db="EMBL/GenBank/DDBJ databases">
        <title>Genomes of two closely related lineages of the louse Polyplax serrata with different host specificities.</title>
        <authorList>
            <person name="Martinu J."/>
            <person name="Tarabai H."/>
            <person name="Stefka J."/>
            <person name="Hypsa V."/>
        </authorList>
    </citation>
    <scope>NUCLEOTIDE SEQUENCE [LARGE SCALE GENOMIC DNA]</scope>
    <source>
        <strain evidence="10">98ZLc_SE</strain>
    </source>
</reference>
<evidence type="ECO:0000256" key="5">
    <source>
        <dbReference type="ARBA" id="ARBA00023292"/>
    </source>
</evidence>
<keyword evidence="1 7" id="KW-0732">Signal</keyword>
<evidence type="ECO:0000256" key="3">
    <source>
        <dbReference type="ARBA" id="ARBA00023157"/>
    </source>
</evidence>
<keyword evidence="11" id="KW-1185">Reference proteome</keyword>
<dbReference type="InterPro" id="IPR056863">
    <property type="entry name" value="LMN_ATRN_NET-like_EGF"/>
</dbReference>
<dbReference type="InterPro" id="IPR000742">
    <property type="entry name" value="EGF"/>
</dbReference>
<evidence type="ECO:0000259" key="9">
    <source>
        <dbReference type="PROSITE" id="PS51117"/>
    </source>
</evidence>
<sequence>MALVLKYFPLGLWLVILLAENTECGIGSGDGNFFKIHSQGPSDPCYDDNKPKKCVPDFVNAAFGKSVQASSVCGVAAPVKYCDIPETPGTSNCHICDDSVPKKHHPASYLTDLNNANNVTCWRSEPMVAPSLPNGPPDNVTFTLALGKKYELTYISLQFCPHALRPDSIAIYKSMDYGKTWQPFQFYSGQCKKVYGRSNKAIITKANEQEALCTDSHKFTSESSKSINRIAFSTLEDRPSARDFDNSPVLQDWVTATNIKVVFNRLYFPQNRDDGYNDPLLEKSRKDDRKSNFDIRRGYDDKRNIYERKKLEEKKKAFEEKKQNRPVFEANEDVDDVEDFTDIEDDDDDLDEKLTLNLNLNKIPSPTKIPPILNGNQMQKHPAVESGLKSQMDGNSNGIPKFMGPMNLHASPLITNNLVTSTTTTTMTYQYSVSDFAVGGRCKCNGHASKCIPTGRDGQLTCDCKHNTAGRDCERCKPFYFDRPWGRATERDANECKGKF</sequence>
<keyword evidence="2" id="KW-0677">Repeat</keyword>
<evidence type="ECO:0000256" key="7">
    <source>
        <dbReference type="SAM" id="SignalP"/>
    </source>
</evidence>
<feature type="chain" id="PRO_5046616400" description="Netrin" evidence="7">
    <location>
        <begin position="25"/>
        <end position="500"/>
    </location>
</feature>
<dbReference type="PANTHER" id="PTHR10574">
    <property type="entry name" value="NETRIN/LAMININ-RELATED"/>
    <property type="match status" value="1"/>
</dbReference>
<keyword evidence="3 6" id="KW-1015">Disulfide bond</keyword>
<evidence type="ECO:0000313" key="11">
    <source>
        <dbReference type="Proteomes" id="UP001359485"/>
    </source>
</evidence>
<accession>A0ABR1B5Q7</accession>
<evidence type="ECO:0000256" key="2">
    <source>
        <dbReference type="ARBA" id="ARBA00022737"/>
    </source>
</evidence>
<evidence type="ECO:0008006" key="12">
    <source>
        <dbReference type="Google" id="ProtNLM"/>
    </source>
</evidence>
<dbReference type="CDD" id="cd00055">
    <property type="entry name" value="EGF_Lam"/>
    <property type="match status" value="1"/>
</dbReference>
<dbReference type="InterPro" id="IPR050440">
    <property type="entry name" value="Laminin/Netrin_ECM"/>
</dbReference>
<organism evidence="10 11">
    <name type="scientific">Polyplax serrata</name>
    <name type="common">Common mouse louse</name>
    <dbReference type="NCBI Taxonomy" id="468196"/>
    <lineage>
        <taxon>Eukaryota</taxon>
        <taxon>Metazoa</taxon>
        <taxon>Ecdysozoa</taxon>
        <taxon>Arthropoda</taxon>
        <taxon>Hexapoda</taxon>
        <taxon>Insecta</taxon>
        <taxon>Pterygota</taxon>
        <taxon>Neoptera</taxon>
        <taxon>Paraneoptera</taxon>
        <taxon>Psocodea</taxon>
        <taxon>Troctomorpha</taxon>
        <taxon>Phthiraptera</taxon>
        <taxon>Anoplura</taxon>
        <taxon>Polyplacidae</taxon>
        <taxon>Polyplax</taxon>
    </lineage>
</organism>
<feature type="signal peptide" evidence="7">
    <location>
        <begin position="1"/>
        <end position="24"/>
    </location>
</feature>
<evidence type="ECO:0000259" key="8">
    <source>
        <dbReference type="PROSITE" id="PS50027"/>
    </source>
</evidence>
<dbReference type="PROSITE" id="PS50027">
    <property type="entry name" value="EGF_LAM_2"/>
    <property type="match status" value="1"/>
</dbReference>
<dbReference type="Gene3D" id="2.10.25.10">
    <property type="entry name" value="Laminin"/>
    <property type="match status" value="1"/>
</dbReference>
<feature type="domain" description="Laminin N-terminal" evidence="9">
    <location>
        <begin position="50"/>
        <end position="441"/>
    </location>
</feature>
<evidence type="ECO:0000256" key="4">
    <source>
        <dbReference type="ARBA" id="ARBA00023180"/>
    </source>
</evidence>
<protein>
    <recommendedName>
        <fullName evidence="12">Netrin</fullName>
    </recommendedName>
</protein>
<dbReference type="Pfam" id="PF00055">
    <property type="entry name" value="Laminin_N"/>
    <property type="match status" value="1"/>
</dbReference>
<evidence type="ECO:0000256" key="1">
    <source>
        <dbReference type="ARBA" id="ARBA00022729"/>
    </source>
</evidence>
<comment type="caution">
    <text evidence="10">The sequence shown here is derived from an EMBL/GenBank/DDBJ whole genome shotgun (WGS) entry which is preliminary data.</text>
</comment>
<dbReference type="SUPFAM" id="SSF57196">
    <property type="entry name" value="EGF/Laminin"/>
    <property type="match status" value="1"/>
</dbReference>